<protein>
    <submittedName>
        <fullName evidence="1">Uncharacterized protein</fullName>
    </submittedName>
</protein>
<name>A0A4U5N4H3_STECR</name>
<reference evidence="1 2" key="1">
    <citation type="journal article" date="2015" name="Genome Biol.">
        <title>Comparative genomics of Steinernema reveals deeply conserved gene regulatory networks.</title>
        <authorList>
            <person name="Dillman A.R."/>
            <person name="Macchietto M."/>
            <person name="Porter C.F."/>
            <person name="Rogers A."/>
            <person name="Williams B."/>
            <person name="Antoshechkin I."/>
            <person name="Lee M.M."/>
            <person name="Goodwin Z."/>
            <person name="Lu X."/>
            <person name="Lewis E.E."/>
            <person name="Goodrich-Blair H."/>
            <person name="Stock S.P."/>
            <person name="Adams B.J."/>
            <person name="Sternberg P.W."/>
            <person name="Mortazavi A."/>
        </authorList>
    </citation>
    <scope>NUCLEOTIDE SEQUENCE [LARGE SCALE GENOMIC DNA]</scope>
    <source>
        <strain evidence="1 2">ALL</strain>
    </source>
</reference>
<proteinExistence type="predicted"/>
<organism evidence="1 2">
    <name type="scientific">Steinernema carpocapsae</name>
    <name type="common">Entomopathogenic nematode</name>
    <dbReference type="NCBI Taxonomy" id="34508"/>
    <lineage>
        <taxon>Eukaryota</taxon>
        <taxon>Metazoa</taxon>
        <taxon>Ecdysozoa</taxon>
        <taxon>Nematoda</taxon>
        <taxon>Chromadorea</taxon>
        <taxon>Rhabditida</taxon>
        <taxon>Tylenchina</taxon>
        <taxon>Panagrolaimomorpha</taxon>
        <taxon>Strongyloidoidea</taxon>
        <taxon>Steinernematidae</taxon>
        <taxon>Steinernema</taxon>
    </lineage>
</organism>
<dbReference type="EMBL" id="AZBU02000005">
    <property type="protein sequence ID" value="TKR77214.1"/>
    <property type="molecule type" value="Genomic_DNA"/>
</dbReference>
<evidence type="ECO:0000313" key="1">
    <source>
        <dbReference type="EMBL" id="TKR77214.1"/>
    </source>
</evidence>
<sequence>MEVPPVPPVPEDQERYLAFENAASDFTEEKYATQLKQSERYVELSKRKEPLLDSVNKILEATPAEVAKIKGRLVHWYKNAEHSMVLGNNISAENRLAYRNLTMINRIFKRFRTGLHISDIARNVECPKDVVVKLLCDLIWKNFNTSDTQIPDMYVILQQLDLRKEFLNSFEVFIMDEMVATPEWMYQMTGIPEPAMIFAATTFYYMALTNALRIDDLMRRLDNNQMSEPEYTEYFSICDTAANENVAQMLAEQKEFQYSDRLKRDLDRMREEAARETAAYVTQFSALDEALNDFVASAPIQPGMAQAIQAQNASIQNSVSQLANTQGIWESGKCMTMTPRWTSSKTRQGTG</sequence>
<comment type="caution">
    <text evidence="1">The sequence shown here is derived from an EMBL/GenBank/DDBJ whole genome shotgun (WGS) entry which is preliminary data.</text>
</comment>
<accession>A0A4U5N4H3</accession>
<reference evidence="1 2" key="2">
    <citation type="journal article" date="2019" name="G3 (Bethesda)">
        <title>Hybrid Assembly of the Genome of the Entomopathogenic Nematode Steinernema carpocapsae Identifies the X-Chromosome.</title>
        <authorList>
            <person name="Serra L."/>
            <person name="Macchietto M."/>
            <person name="Macias-Munoz A."/>
            <person name="McGill C.J."/>
            <person name="Rodriguez I.M."/>
            <person name="Rodriguez B."/>
            <person name="Murad R."/>
            <person name="Mortazavi A."/>
        </authorList>
    </citation>
    <scope>NUCLEOTIDE SEQUENCE [LARGE SCALE GENOMIC DNA]</scope>
    <source>
        <strain evidence="1 2">ALL</strain>
    </source>
</reference>
<dbReference type="Proteomes" id="UP000298663">
    <property type="component" value="Unassembled WGS sequence"/>
</dbReference>
<dbReference type="AlphaFoldDB" id="A0A4U5N4H3"/>
<evidence type="ECO:0000313" key="2">
    <source>
        <dbReference type="Proteomes" id="UP000298663"/>
    </source>
</evidence>
<gene>
    <name evidence="1" type="ORF">L596_018227</name>
</gene>
<keyword evidence="2" id="KW-1185">Reference proteome</keyword>